<accession>A0A1F7UME5</accession>
<evidence type="ECO:0000313" key="8">
    <source>
        <dbReference type="EMBL" id="OGL78867.1"/>
    </source>
</evidence>
<comment type="function">
    <text evidence="5">Involved in formation and maintenance of cell shape.</text>
</comment>
<comment type="similarity">
    <text evidence="1 5">Belongs to the MreC family.</text>
</comment>
<feature type="domain" description="Rod shape-determining protein MreC beta-barrel core" evidence="7">
    <location>
        <begin position="114"/>
        <end position="261"/>
    </location>
</feature>
<evidence type="ECO:0000256" key="1">
    <source>
        <dbReference type="ARBA" id="ARBA00009369"/>
    </source>
</evidence>
<evidence type="ECO:0000256" key="2">
    <source>
        <dbReference type="ARBA" id="ARBA00013855"/>
    </source>
</evidence>
<dbReference type="NCBIfam" id="TIGR00219">
    <property type="entry name" value="mreC"/>
    <property type="match status" value="1"/>
</dbReference>
<dbReference type="InterPro" id="IPR042177">
    <property type="entry name" value="Cell/Rod_1"/>
</dbReference>
<feature type="coiled-coil region" evidence="6">
    <location>
        <begin position="61"/>
        <end position="105"/>
    </location>
</feature>
<dbReference type="InterPro" id="IPR007221">
    <property type="entry name" value="MreC"/>
</dbReference>
<dbReference type="PIRSF" id="PIRSF038471">
    <property type="entry name" value="MreC"/>
    <property type="match status" value="1"/>
</dbReference>
<evidence type="ECO:0000256" key="3">
    <source>
        <dbReference type="ARBA" id="ARBA00022960"/>
    </source>
</evidence>
<dbReference type="GO" id="GO:0008360">
    <property type="term" value="P:regulation of cell shape"/>
    <property type="evidence" value="ECO:0007669"/>
    <property type="project" value="UniProtKB-KW"/>
</dbReference>
<dbReference type="Pfam" id="PF04085">
    <property type="entry name" value="MreC"/>
    <property type="match status" value="1"/>
</dbReference>
<dbReference type="PANTHER" id="PTHR34138">
    <property type="entry name" value="CELL SHAPE-DETERMINING PROTEIN MREC"/>
    <property type="match status" value="1"/>
</dbReference>
<gene>
    <name evidence="8" type="ORF">A3E39_03495</name>
</gene>
<dbReference type="Gene3D" id="2.40.10.340">
    <property type="entry name" value="Rod shape-determining protein MreC, domain 1"/>
    <property type="match status" value="1"/>
</dbReference>
<keyword evidence="6" id="KW-0175">Coiled coil</keyword>
<protein>
    <recommendedName>
        <fullName evidence="2 5">Cell shape-determining protein MreC</fullName>
    </recommendedName>
    <alternativeName>
        <fullName evidence="4 5">Cell shape protein MreC</fullName>
    </alternativeName>
</protein>
<name>A0A1F7UME5_9BACT</name>
<evidence type="ECO:0000313" key="9">
    <source>
        <dbReference type="Proteomes" id="UP000176603"/>
    </source>
</evidence>
<evidence type="ECO:0000259" key="7">
    <source>
        <dbReference type="Pfam" id="PF04085"/>
    </source>
</evidence>
<dbReference type="AlphaFoldDB" id="A0A1F7UME5"/>
<dbReference type="Gene3D" id="2.40.10.350">
    <property type="entry name" value="Rod shape-determining protein MreC, domain 2"/>
    <property type="match status" value="1"/>
</dbReference>
<dbReference type="InterPro" id="IPR042175">
    <property type="entry name" value="Cell/Rod_MreC_2"/>
</dbReference>
<reference evidence="8 9" key="1">
    <citation type="journal article" date="2016" name="Nat. Commun.">
        <title>Thousands of microbial genomes shed light on interconnected biogeochemical processes in an aquifer system.</title>
        <authorList>
            <person name="Anantharaman K."/>
            <person name="Brown C.T."/>
            <person name="Hug L.A."/>
            <person name="Sharon I."/>
            <person name="Castelle C.J."/>
            <person name="Probst A.J."/>
            <person name="Thomas B.C."/>
            <person name="Singh A."/>
            <person name="Wilkins M.J."/>
            <person name="Karaoz U."/>
            <person name="Brodie E.L."/>
            <person name="Williams K.H."/>
            <person name="Hubbard S.S."/>
            <person name="Banfield J.F."/>
        </authorList>
    </citation>
    <scope>NUCLEOTIDE SEQUENCE [LARGE SCALE GENOMIC DNA]</scope>
</reference>
<proteinExistence type="inferred from homology"/>
<dbReference type="GO" id="GO:0005886">
    <property type="term" value="C:plasma membrane"/>
    <property type="evidence" value="ECO:0007669"/>
    <property type="project" value="TreeGrafter"/>
</dbReference>
<dbReference type="InterPro" id="IPR055342">
    <property type="entry name" value="MreC_beta-barrel_core"/>
</dbReference>
<evidence type="ECO:0000256" key="4">
    <source>
        <dbReference type="ARBA" id="ARBA00032089"/>
    </source>
</evidence>
<sequence length="269" mass="28826">MPRPKPWFLALVGIFALMLLALAGFVRPVREAIRFVFVPVARFTSTIGAGIGKGLRLDADAKTANERARELDARLRSMTVDYVRLRALEEENRSLRAQAAFIADSGFQSLGARVISRAVSYQTAAVTIDRGARDGVEIGQAAVTDEGLLVGKVTSLGERTAVVMFVSDIRSRIAATVSGSERLAGVIEGQGNGVTRFTLIPQAVPLKRDDIVVTAGTEEKIPANIVIGLVNEVRSQPTDPFKTASVEPLAPLDRIELVSLIIPKANAVP</sequence>
<evidence type="ECO:0000256" key="6">
    <source>
        <dbReference type="SAM" id="Coils"/>
    </source>
</evidence>
<dbReference type="EMBL" id="MGEH01000022">
    <property type="protein sequence ID" value="OGL78867.1"/>
    <property type="molecule type" value="Genomic_DNA"/>
</dbReference>
<dbReference type="STRING" id="1802399.A3E39_03495"/>
<keyword evidence="3 5" id="KW-0133">Cell shape</keyword>
<dbReference type="PANTHER" id="PTHR34138:SF1">
    <property type="entry name" value="CELL SHAPE-DETERMINING PROTEIN MREC"/>
    <property type="match status" value="1"/>
</dbReference>
<organism evidence="8 9">
    <name type="scientific">Candidatus Uhrbacteria bacterium RIFCSPHIGHO2_12_FULL_60_25</name>
    <dbReference type="NCBI Taxonomy" id="1802399"/>
    <lineage>
        <taxon>Bacteria</taxon>
        <taxon>Candidatus Uhriibacteriota</taxon>
    </lineage>
</organism>
<dbReference type="Proteomes" id="UP000176603">
    <property type="component" value="Unassembled WGS sequence"/>
</dbReference>
<evidence type="ECO:0000256" key="5">
    <source>
        <dbReference type="PIRNR" id="PIRNR038471"/>
    </source>
</evidence>
<comment type="caution">
    <text evidence="8">The sequence shown here is derived from an EMBL/GenBank/DDBJ whole genome shotgun (WGS) entry which is preliminary data.</text>
</comment>